<feature type="compositionally biased region" description="Polar residues" evidence="1">
    <location>
        <begin position="8"/>
        <end position="18"/>
    </location>
</feature>
<dbReference type="Pfam" id="PF00350">
    <property type="entry name" value="Dynamin_N"/>
    <property type="match status" value="1"/>
</dbReference>
<feature type="domain" description="Dynamin N-terminal" evidence="2">
    <location>
        <begin position="245"/>
        <end position="507"/>
    </location>
</feature>
<feature type="region of interest" description="Disordered" evidence="1">
    <location>
        <begin position="1"/>
        <end position="79"/>
    </location>
</feature>
<evidence type="ECO:0000313" key="3">
    <source>
        <dbReference type="EMBL" id="CAI6339182.1"/>
    </source>
</evidence>
<proteinExistence type="predicted"/>
<gene>
    <name evidence="3" type="ORF">PDIGIT_LOCUS12329</name>
</gene>
<dbReference type="PANTHER" id="PTHR36681">
    <property type="entry name" value="NUCLEAR GTPASE, GERMINAL CENTER-ASSOCIATED, TANDEM DUPLICATE 3"/>
    <property type="match status" value="1"/>
</dbReference>
<dbReference type="OrthoDB" id="3598281at2759"/>
<organism evidence="3 4">
    <name type="scientific">Periconia digitata</name>
    <dbReference type="NCBI Taxonomy" id="1303443"/>
    <lineage>
        <taxon>Eukaryota</taxon>
        <taxon>Fungi</taxon>
        <taxon>Dikarya</taxon>
        <taxon>Ascomycota</taxon>
        <taxon>Pezizomycotina</taxon>
        <taxon>Dothideomycetes</taxon>
        <taxon>Pleosporomycetidae</taxon>
        <taxon>Pleosporales</taxon>
        <taxon>Massarineae</taxon>
        <taxon>Periconiaceae</taxon>
        <taxon>Periconia</taxon>
    </lineage>
</organism>
<dbReference type="Gene3D" id="3.40.50.300">
    <property type="entry name" value="P-loop containing nucleotide triphosphate hydrolases"/>
    <property type="match status" value="2"/>
</dbReference>
<reference evidence="3" key="1">
    <citation type="submission" date="2023-01" db="EMBL/GenBank/DDBJ databases">
        <authorList>
            <person name="Van Ghelder C."/>
            <person name="Rancurel C."/>
        </authorList>
    </citation>
    <scope>NUCLEOTIDE SEQUENCE</scope>
    <source>
        <strain evidence="3">CNCM I-4278</strain>
    </source>
</reference>
<evidence type="ECO:0000256" key="1">
    <source>
        <dbReference type="SAM" id="MobiDB-lite"/>
    </source>
</evidence>
<evidence type="ECO:0000313" key="4">
    <source>
        <dbReference type="Proteomes" id="UP001152607"/>
    </source>
</evidence>
<name>A0A9W4UQZ5_9PLEO</name>
<evidence type="ECO:0000259" key="2">
    <source>
        <dbReference type="Pfam" id="PF00350"/>
    </source>
</evidence>
<comment type="caution">
    <text evidence="3">The sequence shown here is derived from an EMBL/GenBank/DDBJ whole genome shotgun (WGS) entry which is preliminary data.</text>
</comment>
<dbReference type="SUPFAM" id="SSF52540">
    <property type="entry name" value="P-loop containing nucleoside triphosphate hydrolases"/>
    <property type="match status" value="1"/>
</dbReference>
<dbReference type="InterPro" id="IPR027417">
    <property type="entry name" value="P-loop_NTPase"/>
</dbReference>
<dbReference type="Proteomes" id="UP001152607">
    <property type="component" value="Unassembled WGS sequence"/>
</dbReference>
<sequence>MPPANTGYLESSRSSAYPNRSHLETRFGQRLSPFSTSRADSDSEEPIPSIEKDTPAPANGQLARIESPESSRGSLESEELNHSFRNCEIGTPGGLSTPLPEYRTPTPSISVEPATLSEKSGHLYSAGSIHLPGVFGDLRIGSSPPEPSSPFAASRGRCISPSVHSRSNSNQNRPVYRVEDEEPPEAMFYTGKVQDALQTGKTIMSKMMDLLSNHDSGREAKPAVQNLFQQASELGKFELHSSRTVGLIGDIGVGKSSTINSLLDLGSLAREGSNGGACTSVATEYHYHARDDFVVEVNYFDEEELRLQYEEMLRVYRNHTFSQYQDDKITRDDDNSKEGSATIAITILKESFGEKLNSTPSILSELDFFDAINELVCWASLLLKSHSNSKRMSFVRVEDCSAKLVELTSPRSTFSQAHMSVPACPWPFIKNLKVYSKSYILSQGLILVDLPGLRDSNLARQNVTERYIRNCDHILVVADIGRAVAHQSVKEIFETAERGKLHNISVVCTKSELSNTCCFSMEFC</sequence>
<dbReference type="EMBL" id="CAOQHR010000009">
    <property type="protein sequence ID" value="CAI6339182.1"/>
    <property type="molecule type" value="Genomic_DNA"/>
</dbReference>
<accession>A0A9W4UQZ5</accession>
<protein>
    <recommendedName>
        <fullName evidence="2">Dynamin N-terminal domain-containing protein</fullName>
    </recommendedName>
</protein>
<dbReference type="PANTHER" id="PTHR36681:SF3">
    <property type="entry name" value="NUCLEAR GTPASE, GERMINAL CENTER-ASSOCIATED, TANDEM DUPLICATE 3"/>
    <property type="match status" value="1"/>
</dbReference>
<dbReference type="AlphaFoldDB" id="A0A9W4UQZ5"/>
<dbReference type="InterPro" id="IPR045063">
    <property type="entry name" value="Dynamin_N"/>
</dbReference>
<keyword evidence="4" id="KW-1185">Reference proteome</keyword>